<feature type="non-terminal residue" evidence="3">
    <location>
        <position position="302"/>
    </location>
</feature>
<feature type="domain" description="RDRP core" evidence="2">
    <location>
        <begin position="263"/>
        <end position="301"/>
    </location>
</feature>
<dbReference type="Pfam" id="PF05183">
    <property type="entry name" value="RdRP"/>
    <property type="match status" value="1"/>
</dbReference>
<dbReference type="AlphaFoldDB" id="A0A397T1B6"/>
<organism evidence="3 4">
    <name type="scientific">Glomus cerebriforme</name>
    <dbReference type="NCBI Taxonomy" id="658196"/>
    <lineage>
        <taxon>Eukaryota</taxon>
        <taxon>Fungi</taxon>
        <taxon>Fungi incertae sedis</taxon>
        <taxon>Mucoromycota</taxon>
        <taxon>Glomeromycotina</taxon>
        <taxon>Glomeromycetes</taxon>
        <taxon>Glomerales</taxon>
        <taxon>Glomeraceae</taxon>
        <taxon>Glomus</taxon>
    </lineage>
</organism>
<keyword evidence="4" id="KW-1185">Reference proteome</keyword>
<dbReference type="GO" id="GO:0030422">
    <property type="term" value="P:siRNA processing"/>
    <property type="evidence" value="ECO:0007669"/>
    <property type="project" value="TreeGrafter"/>
</dbReference>
<accession>A0A397T1B6</accession>
<name>A0A397T1B6_9GLOM</name>
<keyword evidence="1" id="KW-0694">RNA-binding</keyword>
<dbReference type="PANTHER" id="PTHR23079">
    <property type="entry name" value="RNA-DEPENDENT RNA POLYMERASE"/>
    <property type="match status" value="1"/>
</dbReference>
<dbReference type="Proteomes" id="UP000265703">
    <property type="component" value="Unassembled WGS sequence"/>
</dbReference>
<dbReference type="GO" id="GO:0003968">
    <property type="term" value="F:RNA-directed RNA polymerase activity"/>
    <property type="evidence" value="ECO:0007669"/>
    <property type="project" value="UniProtKB-KW"/>
</dbReference>
<comment type="catalytic activity">
    <reaction evidence="1">
        <text>RNA(n) + a ribonucleoside 5'-triphosphate = RNA(n+1) + diphosphate</text>
        <dbReference type="Rhea" id="RHEA:21248"/>
        <dbReference type="Rhea" id="RHEA-COMP:14527"/>
        <dbReference type="Rhea" id="RHEA-COMP:17342"/>
        <dbReference type="ChEBI" id="CHEBI:33019"/>
        <dbReference type="ChEBI" id="CHEBI:61557"/>
        <dbReference type="ChEBI" id="CHEBI:140395"/>
        <dbReference type="EC" id="2.7.7.48"/>
    </reaction>
</comment>
<dbReference type="EMBL" id="QKYT01000131">
    <property type="protein sequence ID" value="RIA92260.1"/>
    <property type="molecule type" value="Genomic_DNA"/>
</dbReference>
<protein>
    <recommendedName>
        <fullName evidence="1">RNA-dependent RNA polymerase</fullName>
        <ecNumber evidence="1">2.7.7.48</ecNumber>
    </recommendedName>
</protein>
<dbReference type="OrthoDB" id="6513042at2759"/>
<dbReference type="InterPro" id="IPR057596">
    <property type="entry name" value="RDRP_core"/>
</dbReference>
<proteinExistence type="inferred from homology"/>
<dbReference type="GO" id="GO:0003723">
    <property type="term" value="F:RNA binding"/>
    <property type="evidence" value="ECO:0007669"/>
    <property type="project" value="UniProtKB-KW"/>
</dbReference>
<keyword evidence="1" id="KW-0696">RNA-directed RNA polymerase</keyword>
<sequence>MGVYLQSDTFVSEMKYTDNVCFIIDFQKRTIKVEFEVGISYSLEIEFKDMDGDIYIENQGTKGRTITVASKFPAKFWAYNNKKQSLKRMVRIGVRKREGPLQPHMPDNSEQLGKWVVYRIVFDLDQVKKKPGALYRFNEMLEKTREFNLIPGEFNKPLRIVKGENLNKYVARSMLHFDVLYMVECNISFNYIHDYNLSNEFFYILKSLPTQNAVHILEKMFEAKKRIYDPMSDLLMHKSKLEGVLIKPNHVPSYCAMMRKIIVTPTTMYMLPPTMETSNRVIRHFQDKKDNFLRVHFADEAS</sequence>
<reference evidence="3 4" key="1">
    <citation type="submission" date="2018-06" db="EMBL/GenBank/DDBJ databases">
        <title>Comparative genomics reveals the genomic features of Rhizophagus irregularis, R. cerebriforme, R. diaphanum and Gigaspora rosea, and their symbiotic lifestyle signature.</title>
        <authorList>
            <person name="Morin E."/>
            <person name="San Clemente H."/>
            <person name="Chen E.C.H."/>
            <person name="De La Providencia I."/>
            <person name="Hainaut M."/>
            <person name="Kuo A."/>
            <person name="Kohler A."/>
            <person name="Murat C."/>
            <person name="Tang N."/>
            <person name="Roy S."/>
            <person name="Loubradou J."/>
            <person name="Henrissat B."/>
            <person name="Grigoriev I.V."/>
            <person name="Corradi N."/>
            <person name="Roux C."/>
            <person name="Martin F.M."/>
        </authorList>
    </citation>
    <scope>NUCLEOTIDE SEQUENCE [LARGE SCALE GENOMIC DNA]</scope>
    <source>
        <strain evidence="3 4">DAOM 227022</strain>
    </source>
</reference>
<evidence type="ECO:0000256" key="1">
    <source>
        <dbReference type="RuleBase" id="RU363098"/>
    </source>
</evidence>
<evidence type="ECO:0000313" key="3">
    <source>
        <dbReference type="EMBL" id="RIA92260.1"/>
    </source>
</evidence>
<evidence type="ECO:0000313" key="4">
    <source>
        <dbReference type="Proteomes" id="UP000265703"/>
    </source>
</evidence>
<gene>
    <name evidence="3" type="ORF">C1645_765566</name>
</gene>
<dbReference type="PANTHER" id="PTHR23079:SF55">
    <property type="entry name" value="RNA-DIRECTED RNA POLYMERASE"/>
    <property type="match status" value="1"/>
</dbReference>
<comment type="similarity">
    <text evidence="1">Belongs to the RdRP family.</text>
</comment>
<dbReference type="GO" id="GO:0031380">
    <property type="term" value="C:nuclear RNA-directed RNA polymerase complex"/>
    <property type="evidence" value="ECO:0007669"/>
    <property type="project" value="TreeGrafter"/>
</dbReference>
<dbReference type="EC" id="2.7.7.48" evidence="1"/>
<dbReference type="InterPro" id="IPR007855">
    <property type="entry name" value="RDRP"/>
</dbReference>
<comment type="caution">
    <text evidence="3">The sequence shown here is derived from an EMBL/GenBank/DDBJ whole genome shotgun (WGS) entry which is preliminary data.</text>
</comment>
<evidence type="ECO:0000259" key="2">
    <source>
        <dbReference type="Pfam" id="PF05183"/>
    </source>
</evidence>
<keyword evidence="1" id="KW-0548">Nucleotidyltransferase</keyword>
<keyword evidence="1" id="KW-0808">Transferase</keyword>